<dbReference type="PANTHER" id="PTHR11614">
    <property type="entry name" value="PHOSPHOLIPASE-RELATED"/>
    <property type="match status" value="1"/>
</dbReference>
<dbReference type="AlphaFoldDB" id="A0A516H3A2"/>
<protein>
    <submittedName>
        <fullName evidence="3">Lysophospholipase</fullName>
    </submittedName>
</protein>
<feature type="signal peptide" evidence="1">
    <location>
        <begin position="1"/>
        <end position="19"/>
    </location>
</feature>
<keyword evidence="4" id="KW-1185">Reference proteome</keyword>
<evidence type="ECO:0000313" key="4">
    <source>
        <dbReference type="Proteomes" id="UP000317496"/>
    </source>
</evidence>
<organism evidence="3 4">
    <name type="scientific">Ferrovibrio terrae</name>
    <dbReference type="NCBI Taxonomy" id="2594003"/>
    <lineage>
        <taxon>Bacteria</taxon>
        <taxon>Pseudomonadati</taxon>
        <taxon>Pseudomonadota</taxon>
        <taxon>Alphaproteobacteria</taxon>
        <taxon>Rhodospirillales</taxon>
        <taxon>Rhodospirillaceae</taxon>
        <taxon>Ferrovibrio</taxon>
    </lineage>
</organism>
<accession>A0A516H3A2</accession>
<feature type="domain" description="Serine aminopeptidase S33" evidence="2">
    <location>
        <begin position="58"/>
        <end position="295"/>
    </location>
</feature>
<dbReference type="EMBL" id="CP041636">
    <property type="protein sequence ID" value="QDO98247.1"/>
    <property type="molecule type" value="Genomic_DNA"/>
</dbReference>
<dbReference type="InterPro" id="IPR051044">
    <property type="entry name" value="MAG_DAG_Lipase"/>
</dbReference>
<keyword evidence="1" id="KW-0732">Signal</keyword>
<dbReference type="PROSITE" id="PS51257">
    <property type="entry name" value="PROKAR_LIPOPROTEIN"/>
    <property type="match status" value="1"/>
</dbReference>
<dbReference type="InterPro" id="IPR022742">
    <property type="entry name" value="Hydrolase_4"/>
</dbReference>
<dbReference type="KEGG" id="fer:FNB15_13630"/>
<dbReference type="PRINTS" id="PR00111">
    <property type="entry name" value="ABHYDROLASE"/>
</dbReference>
<proteinExistence type="predicted"/>
<evidence type="ECO:0000259" key="2">
    <source>
        <dbReference type="Pfam" id="PF12146"/>
    </source>
</evidence>
<dbReference type="InterPro" id="IPR029058">
    <property type="entry name" value="AB_hydrolase_fold"/>
</dbReference>
<dbReference type="Gene3D" id="3.40.50.1820">
    <property type="entry name" value="alpha/beta hydrolase"/>
    <property type="match status" value="1"/>
</dbReference>
<dbReference type="OrthoDB" id="9806902at2"/>
<reference evidence="3 4" key="1">
    <citation type="submission" date="2019-07" db="EMBL/GenBank/DDBJ databases">
        <title>Genome sequencing for Ferrovibrio sp. K5.</title>
        <authorList>
            <person name="Park S.-J."/>
        </authorList>
    </citation>
    <scope>NUCLEOTIDE SEQUENCE [LARGE SCALE GENOMIC DNA]</scope>
    <source>
        <strain evidence="3 4">K5</strain>
    </source>
</reference>
<name>A0A516H3A2_9PROT</name>
<evidence type="ECO:0000256" key="1">
    <source>
        <dbReference type="SAM" id="SignalP"/>
    </source>
</evidence>
<dbReference type="Pfam" id="PF12146">
    <property type="entry name" value="Hydrolase_4"/>
    <property type="match status" value="1"/>
</dbReference>
<gene>
    <name evidence="3" type="ORF">FNB15_13630</name>
</gene>
<dbReference type="SUPFAM" id="SSF53474">
    <property type="entry name" value="alpha/beta-Hydrolases"/>
    <property type="match status" value="1"/>
</dbReference>
<dbReference type="Proteomes" id="UP000317496">
    <property type="component" value="Chromosome"/>
</dbReference>
<dbReference type="InterPro" id="IPR000073">
    <property type="entry name" value="AB_hydrolase_1"/>
</dbReference>
<evidence type="ECO:0000313" key="3">
    <source>
        <dbReference type="EMBL" id="QDO98247.1"/>
    </source>
</evidence>
<feature type="chain" id="PRO_5021790729" evidence="1">
    <location>
        <begin position="20"/>
        <end position="336"/>
    </location>
</feature>
<sequence>MHILRLVALLSLVGLAACAPRLQPTGEQIAVPAIAANESTWQAGDGRILPLRRWLPAQQPKTVVLAMHGFNDYSNAFTEAAEWWAGQGIATYAPDQRGFGRAPFTGYWSGEDRMADDLAELHALLRRQHPGVPVYWLGESMGGAVVLHGLTRHPNLRPAGTVLVAPAVWGRSSMPLLYRTALFVSSYTIPWKTFTGSGLKIQASDNIEMLRRLSRDPLFIKATRVDAIHGLVNLMDEAALARPAGTPLLLLYGVKDEVIPKKPVERFVEALKMTPGVDMRVAVYPQGWHMLLRDLQAEVVWRDIAAWIGNTRAVLPSGAQRDTLPLFSESEKQEGR</sequence>
<dbReference type="RefSeq" id="WP_144069228.1">
    <property type="nucleotide sequence ID" value="NZ_CP041636.1"/>
</dbReference>